<feature type="region of interest" description="Disordered" evidence="1">
    <location>
        <begin position="1"/>
        <end position="44"/>
    </location>
</feature>
<dbReference type="AlphaFoldDB" id="A0A8J2JAX7"/>
<evidence type="ECO:0000256" key="1">
    <source>
        <dbReference type="SAM" id="MobiDB-lite"/>
    </source>
</evidence>
<evidence type="ECO:0000313" key="2">
    <source>
        <dbReference type="EMBL" id="CAG7638959.1"/>
    </source>
</evidence>
<dbReference type="EMBL" id="CAJVCH010001462">
    <property type="protein sequence ID" value="CAG7638959.1"/>
    <property type="molecule type" value="Genomic_DNA"/>
</dbReference>
<keyword evidence="3" id="KW-1185">Reference proteome</keyword>
<comment type="caution">
    <text evidence="2">The sequence shown here is derived from an EMBL/GenBank/DDBJ whole genome shotgun (WGS) entry which is preliminary data.</text>
</comment>
<reference evidence="2" key="1">
    <citation type="submission" date="2021-06" db="EMBL/GenBank/DDBJ databases">
        <authorList>
            <person name="Hodson N. C."/>
            <person name="Mongue J. A."/>
            <person name="Jaron S. K."/>
        </authorList>
    </citation>
    <scope>NUCLEOTIDE SEQUENCE</scope>
</reference>
<evidence type="ECO:0000313" key="3">
    <source>
        <dbReference type="Proteomes" id="UP000708208"/>
    </source>
</evidence>
<gene>
    <name evidence="2" type="ORF">AFUS01_LOCUS346</name>
</gene>
<name>A0A8J2JAX7_9HEXA</name>
<accession>A0A8J2JAX7</accession>
<sequence length="89" mass="9818">VSQPKKANFKRQGRPASSNDYQQEKSDSEKSELETTSSLGLDPLHTFPIFNPITTHNELAVSDATSQNLEIIFDLPGSQSRSLETCHNG</sequence>
<feature type="compositionally biased region" description="Basic and acidic residues" evidence="1">
    <location>
        <begin position="22"/>
        <end position="33"/>
    </location>
</feature>
<proteinExistence type="predicted"/>
<organism evidence="2 3">
    <name type="scientific">Allacma fusca</name>
    <dbReference type="NCBI Taxonomy" id="39272"/>
    <lineage>
        <taxon>Eukaryota</taxon>
        <taxon>Metazoa</taxon>
        <taxon>Ecdysozoa</taxon>
        <taxon>Arthropoda</taxon>
        <taxon>Hexapoda</taxon>
        <taxon>Collembola</taxon>
        <taxon>Symphypleona</taxon>
        <taxon>Sminthuridae</taxon>
        <taxon>Allacma</taxon>
    </lineage>
</organism>
<feature type="non-terminal residue" evidence="2">
    <location>
        <position position="1"/>
    </location>
</feature>
<dbReference type="Proteomes" id="UP000708208">
    <property type="component" value="Unassembled WGS sequence"/>
</dbReference>
<protein>
    <submittedName>
        <fullName evidence="2">Uncharacterized protein</fullName>
    </submittedName>
</protein>
<feature type="non-terminal residue" evidence="2">
    <location>
        <position position="89"/>
    </location>
</feature>